<dbReference type="Pfam" id="PF17207">
    <property type="entry name" value="MCM_OB"/>
    <property type="match status" value="1"/>
</dbReference>
<evidence type="ECO:0000256" key="2">
    <source>
        <dbReference type="ARBA" id="ARBA00022741"/>
    </source>
</evidence>
<feature type="compositionally biased region" description="Basic and acidic residues" evidence="6">
    <location>
        <begin position="273"/>
        <end position="293"/>
    </location>
</feature>
<dbReference type="Gene3D" id="3.40.50.300">
    <property type="entry name" value="P-loop containing nucleotide triphosphate hydrolases"/>
    <property type="match status" value="1"/>
</dbReference>
<dbReference type="PROSITE" id="PS00847">
    <property type="entry name" value="MCM_1"/>
    <property type="match status" value="1"/>
</dbReference>
<dbReference type="Pfam" id="PF00493">
    <property type="entry name" value="MCM"/>
    <property type="match status" value="2"/>
</dbReference>
<reference evidence="8 9" key="1">
    <citation type="submission" date="2017-09" db="EMBL/GenBank/DDBJ databases">
        <title>Genome sequencing of Besnoitia besnoiti strain Bb-Ger1.</title>
        <authorList>
            <person name="Schares G."/>
            <person name="Venepally P."/>
            <person name="Lorenzi H.A."/>
        </authorList>
    </citation>
    <scope>NUCLEOTIDE SEQUENCE [LARGE SCALE GENOMIC DNA]</scope>
    <source>
        <strain evidence="8 9">Bb-Ger1</strain>
    </source>
</reference>
<evidence type="ECO:0000259" key="7">
    <source>
        <dbReference type="PROSITE" id="PS50051"/>
    </source>
</evidence>
<feature type="domain" description="MCM C-terminal AAA(+) ATPase" evidence="7">
    <location>
        <begin position="580"/>
        <end position="847"/>
    </location>
</feature>
<keyword evidence="2 5" id="KW-0547">Nucleotide-binding</keyword>
<feature type="compositionally biased region" description="Low complexity" evidence="6">
    <location>
        <begin position="526"/>
        <end position="538"/>
    </location>
</feature>
<evidence type="ECO:0000313" key="9">
    <source>
        <dbReference type="Proteomes" id="UP000224006"/>
    </source>
</evidence>
<dbReference type="VEuPathDB" id="ToxoDB:BESB_079010"/>
<organism evidence="8 9">
    <name type="scientific">Besnoitia besnoiti</name>
    <name type="common">Apicomplexan protozoan</name>
    <dbReference type="NCBI Taxonomy" id="94643"/>
    <lineage>
        <taxon>Eukaryota</taxon>
        <taxon>Sar</taxon>
        <taxon>Alveolata</taxon>
        <taxon>Apicomplexa</taxon>
        <taxon>Conoidasida</taxon>
        <taxon>Coccidia</taxon>
        <taxon>Eucoccidiorida</taxon>
        <taxon>Eimeriorina</taxon>
        <taxon>Sarcocystidae</taxon>
        <taxon>Besnoitia</taxon>
    </lineage>
</organism>
<evidence type="ECO:0000256" key="5">
    <source>
        <dbReference type="RuleBase" id="RU004070"/>
    </source>
</evidence>
<evidence type="ECO:0000256" key="6">
    <source>
        <dbReference type="SAM" id="MobiDB-lite"/>
    </source>
</evidence>
<feature type="region of interest" description="Disordered" evidence="6">
    <location>
        <begin position="848"/>
        <end position="880"/>
    </location>
</feature>
<keyword evidence="4 5" id="KW-0238">DNA-binding</keyword>
<dbReference type="GO" id="GO:0005634">
    <property type="term" value="C:nucleus"/>
    <property type="evidence" value="ECO:0007669"/>
    <property type="project" value="TreeGrafter"/>
</dbReference>
<dbReference type="PROSITE" id="PS50051">
    <property type="entry name" value="MCM_2"/>
    <property type="match status" value="1"/>
</dbReference>
<feature type="compositionally biased region" description="Basic and acidic residues" evidence="6">
    <location>
        <begin position="314"/>
        <end position="333"/>
    </location>
</feature>
<dbReference type="PANTHER" id="PTHR11630">
    <property type="entry name" value="DNA REPLICATION LICENSING FACTOR MCM FAMILY MEMBER"/>
    <property type="match status" value="1"/>
</dbReference>
<dbReference type="SUPFAM" id="SSF50249">
    <property type="entry name" value="Nucleic acid-binding proteins"/>
    <property type="match status" value="1"/>
</dbReference>
<feature type="compositionally biased region" description="Low complexity" evidence="6">
    <location>
        <begin position="294"/>
        <end position="309"/>
    </location>
</feature>
<dbReference type="GO" id="GO:0006260">
    <property type="term" value="P:DNA replication"/>
    <property type="evidence" value="ECO:0007669"/>
    <property type="project" value="InterPro"/>
</dbReference>
<sequence length="1120" mass="119558">MQQHADRILPLYFSPEEVENGDLRAYVEEWRRFLFQHRRTLLKHVNPSTLEVFLSYRELLARSPPPSAGACAAALRASPQDVLNTIACGAHLAVLHDREEREKAANGALLFATLGCGEAETRAAQDCVPDKPYQAASALDGDILVGGGEIEEERTGRGVALHSRRIWIRLLGFGPLTSLSILRSRQVGSLVAVRGRVLRVYEPRPLVTELPFVCARCGARFVRQCVEGRVSHPGPCPTPRCYSRHFLPQRREAATVDWQKLCLQAEDTVVAQPRREEKSEESASHALPGREDAAAAGDARSSRGAGDDSQQAASRHDEKEEKERLSAQNELRRPASVDCEVRGSLVNGCRLGEKIVVVGIVRAYQAAGLNLPGRALPEAARARVPGPGKSLFTLYLDVVSLASASPERQRSRVQRRQQAQHAIYAEFPRALRSLTLDGPLAEMAAEDCPWRDFTAAPGAGDRARPSLAGWKRRRRGEAAGASARNGVGKTEEKGKDGAQTCARNDAERRPQDDSGAAEGAGCTYTASAGEEGSASPAKSEVLDEAFPAYPGDPDFEETDSHVAMQQLEFITEIFEKEEGRLELLAASLAPHIRGHEVSKAALVLTLLGGVSVYGDGEGSSEAAGGGDAEAPPGVPQVAFDGKALKRRGSIHLLLMGDAGVGKSRLLRATAEAGAFANAGISSAVLRYAGLSAACSRPASERDEEDEDEIGPGGSVFVCGNSASAAGLTASTYREPGTGEFALEAGALVLADGGICCVDELDKMHAASTSADISALLEAMEHQTVSVAKGSCHCTLPARTALAAAANPKDGKFQASKTLAENVKLPPCLTSRFDLIICLHDEAGSDTDPFPAYATRRRSDLDPRDSEHPRPSLSGRKGAQSQSLAERIRAVKPAKLLPLSLMQAYLAYARQYVRPVLTPEAGEALKRLYAFLRRQEDSEFAAHDSLPVGMRQLESLIRFCEARARADLVNEVTEAHVRDVGNIFVNSAAFSRLAYAASPAAQAEAACLALYPAGGRQLNPTCATTAAQLVAIAAGKKGRKRKSLAGLVPSFLQACILFLSNNPCAGLTNRQLLDCATVVVSRADSTACPEALVALANEGGYILRKADGLWQVDRAFGASAF</sequence>
<dbReference type="GO" id="GO:0003697">
    <property type="term" value="F:single-stranded DNA binding"/>
    <property type="evidence" value="ECO:0007669"/>
    <property type="project" value="TreeGrafter"/>
</dbReference>
<dbReference type="GO" id="GO:0005524">
    <property type="term" value="F:ATP binding"/>
    <property type="evidence" value="ECO:0007669"/>
    <property type="project" value="UniProtKB-KW"/>
</dbReference>
<feature type="region of interest" description="Disordered" evidence="6">
    <location>
        <begin position="272"/>
        <end position="333"/>
    </location>
</feature>
<dbReference type="SMART" id="SM00350">
    <property type="entry name" value="MCM"/>
    <property type="match status" value="1"/>
</dbReference>
<comment type="similarity">
    <text evidence="5">Belongs to the MCM family.</text>
</comment>
<dbReference type="InterPro" id="IPR041562">
    <property type="entry name" value="MCM_lid"/>
</dbReference>
<dbReference type="PRINTS" id="PR01657">
    <property type="entry name" value="MCMFAMILY"/>
</dbReference>
<accession>A0A2A9M6R5</accession>
<dbReference type="InterPro" id="IPR012340">
    <property type="entry name" value="NA-bd_OB-fold"/>
</dbReference>
<dbReference type="InterPro" id="IPR031327">
    <property type="entry name" value="MCM"/>
</dbReference>
<dbReference type="EC" id="3.6.4.12" evidence="1"/>
<dbReference type="PANTHER" id="PTHR11630:SF47">
    <property type="entry name" value="DNA HELICASE MCM8"/>
    <property type="match status" value="1"/>
</dbReference>
<proteinExistence type="inferred from homology"/>
<evidence type="ECO:0000256" key="3">
    <source>
        <dbReference type="ARBA" id="ARBA00022840"/>
    </source>
</evidence>
<dbReference type="GO" id="GO:0017116">
    <property type="term" value="F:single-stranded DNA helicase activity"/>
    <property type="evidence" value="ECO:0007669"/>
    <property type="project" value="TreeGrafter"/>
</dbReference>
<dbReference type="SUPFAM" id="SSF52540">
    <property type="entry name" value="P-loop containing nucleoside triphosphate hydrolases"/>
    <property type="match status" value="1"/>
</dbReference>
<dbReference type="RefSeq" id="XP_029217694.1">
    <property type="nucleotide sequence ID" value="XM_029366263.1"/>
</dbReference>
<dbReference type="OrthoDB" id="422555at2759"/>
<dbReference type="GeneID" id="40312828"/>
<feature type="region of interest" description="Disordered" evidence="6">
    <location>
        <begin position="452"/>
        <end position="538"/>
    </location>
</feature>
<protein>
    <recommendedName>
        <fullName evidence="1">DNA helicase</fullName>
        <ecNumber evidence="1">3.6.4.12</ecNumber>
    </recommendedName>
</protein>
<dbReference type="InterPro" id="IPR001208">
    <property type="entry name" value="MCM_dom"/>
</dbReference>
<dbReference type="KEGG" id="bbes:BESB_079010"/>
<dbReference type="GO" id="GO:0042555">
    <property type="term" value="C:MCM complex"/>
    <property type="evidence" value="ECO:0007669"/>
    <property type="project" value="TreeGrafter"/>
</dbReference>
<gene>
    <name evidence="8" type="ORF">BESB_079010</name>
</gene>
<dbReference type="Pfam" id="PF17855">
    <property type="entry name" value="MCM_lid"/>
    <property type="match status" value="1"/>
</dbReference>
<evidence type="ECO:0000313" key="8">
    <source>
        <dbReference type="EMBL" id="PFH33685.1"/>
    </source>
</evidence>
<keyword evidence="9" id="KW-1185">Reference proteome</keyword>
<dbReference type="InterPro" id="IPR018525">
    <property type="entry name" value="MCM_CS"/>
</dbReference>
<comment type="caution">
    <text evidence="8">The sequence shown here is derived from an EMBL/GenBank/DDBJ whole genome shotgun (WGS) entry which is preliminary data.</text>
</comment>
<name>A0A2A9M6R5_BESBE</name>
<dbReference type="Proteomes" id="UP000224006">
    <property type="component" value="Chromosome VII"/>
</dbReference>
<dbReference type="AlphaFoldDB" id="A0A2A9M6R5"/>
<dbReference type="InterPro" id="IPR027417">
    <property type="entry name" value="P-loop_NTPase"/>
</dbReference>
<dbReference type="Gene3D" id="2.40.50.140">
    <property type="entry name" value="Nucleic acid-binding proteins"/>
    <property type="match status" value="2"/>
</dbReference>
<dbReference type="EMBL" id="NWUJ01000008">
    <property type="protein sequence ID" value="PFH33685.1"/>
    <property type="molecule type" value="Genomic_DNA"/>
</dbReference>
<evidence type="ECO:0000256" key="4">
    <source>
        <dbReference type="ARBA" id="ARBA00023125"/>
    </source>
</evidence>
<dbReference type="Gene3D" id="2.20.28.10">
    <property type="match status" value="1"/>
</dbReference>
<keyword evidence="3 5" id="KW-0067">ATP-binding</keyword>
<dbReference type="InterPro" id="IPR033762">
    <property type="entry name" value="MCM_OB"/>
</dbReference>
<dbReference type="STRING" id="94643.A0A2A9M6R5"/>
<evidence type="ECO:0000256" key="1">
    <source>
        <dbReference type="ARBA" id="ARBA00012551"/>
    </source>
</evidence>
<feature type="compositionally biased region" description="Basic and acidic residues" evidence="6">
    <location>
        <begin position="856"/>
        <end position="869"/>
    </location>
</feature>